<dbReference type="AlphaFoldDB" id="H8KS72"/>
<sequence>MKLNLLFTLLTASFIFSAVVSKAQADPKLLGKWQVLTKSENEKDGPIVIESKNKIYTAGQKTYEFSDKSVVISETGDEVKTKAVTYSNNSITIGDNKYTYSIDGKKLTLTEVETKTKKGKSIIETEEYVLERVQ</sequence>
<feature type="signal peptide" evidence="1">
    <location>
        <begin position="1"/>
        <end position="25"/>
    </location>
</feature>
<feature type="domain" description="Lipocalin-like" evidence="2">
    <location>
        <begin position="29"/>
        <end position="121"/>
    </location>
</feature>
<dbReference type="HOGENOM" id="CLU_1894802_0_0_10"/>
<evidence type="ECO:0000256" key="1">
    <source>
        <dbReference type="SAM" id="SignalP"/>
    </source>
</evidence>
<keyword evidence="4" id="KW-1185">Reference proteome</keyword>
<evidence type="ECO:0000313" key="3">
    <source>
        <dbReference type="EMBL" id="AFD07860.1"/>
    </source>
</evidence>
<dbReference type="OrthoDB" id="853036at2"/>
<dbReference type="eggNOG" id="ENOG502ZUPZ">
    <property type="taxonomic scope" value="Bacteria"/>
</dbReference>
<dbReference type="InterPro" id="IPR024311">
    <property type="entry name" value="Lipocalin-like"/>
</dbReference>
<feature type="chain" id="PRO_5003614443" description="Lipocalin-like domain-containing protein" evidence="1">
    <location>
        <begin position="26"/>
        <end position="134"/>
    </location>
</feature>
<reference evidence="3" key="1">
    <citation type="submission" date="2012-02" db="EMBL/GenBank/DDBJ databases">
        <title>The complete genome of Solitalea canadensis DSM 3403.</title>
        <authorList>
            <consortium name="US DOE Joint Genome Institute (JGI-PGF)"/>
            <person name="Lucas S."/>
            <person name="Copeland A."/>
            <person name="Lapidus A."/>
            <person name="Glavina del Rio T."/>
            <person name="Dalin E."/>
            <person name="Tice H."/>
            <person name="Bruce D."/>
            <person name="Goodwin L."/>
            <person name="Pitluck S."/>
            <person name="Peters L."/>
            <person name="Ovchinnikova G."/>
            <person name="Lu M."/>
            <person name="Kyrpides N."/>
            <person name="Mavromatis K."/>
            <person name="Ivanova N."/>
            <person name="Brettin T."/>
            <person name="Detter J.C."/>
            <person name="Han C."/>
            <person name="Larimer F."/>
            <person name="Land M."/>
            <person name="Hauser L."/>
            <person name="Markowitz V."/>
            <person name="Cheng J.-F."/>
            <person name="Hugenholtz P."/>
            <person name="Woyke T."/>
            <person name="Wu D."/>
            <person name="Spring S."/>
            <person name="Schroeder M."/>
            <person name="Kopitz M."/>
            <person name="Brambilla E."/>
            <person name="Klenk H.-P."/>
            <person name="Eisen J.A."/>
        </authorList>
    </citation>
    <scope>NUCLEOTIDE SEQUENCE</scope>
    <source>
        <strain evidence="3">DSM 3403</strain>
    </source>
</reference>
<dbReference type="Pfam" id="PF13648">
    <property type="entry name" value="Lipocalin_4"/>
    <property type="match status" value="1"/>
</dbReference>
<dbReference type="KEGG" id="scn:Solca_2834"/>
<evidence type="ECO:0000259" key="2">
    <source>
        <dbReference type="Pfam" id="PF13648"/>
    </source>
</evidence>
<dbReference type="Proteomes" id="UP000007590">
    <property type="component" value="Chromosome"/>
</dbReference>
<keyword evidence="1" id="KW-0732">Signal</keyword>
<proteinExistence type="predicted"/>
<name>H8KS72_SOLCM</name>
<organism evidence="3 4">
    <name type="scientific">Solitalea canadensis (strain ATCC 29591 / DSM 3403 / JCM 21819 / LMG 8368 / NBRC 15130 / NCIMB 12057 / USAM 9D)</name>
    <name type="common">Flexibacter canadensis</name>
    <dbReference type="NCBI Taxonomy" id="929556"/>
    <lineage>
        <taxon>Bacteria</taxon>
        <taxon>Pseudomonadati</taxon>
        <taxon>Bacteroidota</taxon>
        <taxon>Sphingobacteriia</taxon>
        <taxon>Sphingobacteriales</taxon>
        <taxon>Sphingobacteriaceae</taxon>
        <taxon>Solitalea</taxon>
    </lineage>
</organism>
<dbReference type="Gene3D" id="2.40.128.50">
    <property type="match status" value="1"/>
</dbReference>
<dbReference type="EMBL" id="CP003349">
    <property type="protein sequence ID" value="AFD07860.1"/>
    <property type="molecule type" value="Genomic_DNA"/>
</dbReference>
<dbReference type="STRING" id="929556.Solca_2834"/>
<protein>
    <recommendedName>
        <fullName evidence="2">Lipocalin-like domain-containing protein</fullName>
    </recommendedName>
</protein>
<gene>
    <name evidence="3" type="ordered locus">Solca_2834</name>
</gene>
<dbReference type="InterPro" id="IPR027279">
    <property type="entry name" value="D_amino_pept/lipop_sf"/>
</dbReference>
<evidence type="ECO:0000313" key="4">
    <source>
        <dbReference type="Proteomes" id="UP000007590"/>
    </source>
</evidence>
<dbReference type="RefSeq" id="WP_014681087.1">
    <property type="nucleotide sequence ID" value="NC_017770.1"/>
</dbReference>
<accession>H8KS72</accession>